<keyword evidence="5" id="KW-1185">Reference proteome</keyword>
<dbReference type="PANTHER" id="PTHR42852:SF13">
    <property type="entry name" value="PROTEIN DIPZ"/>
    <property type="match status" value="1"/>
</dbReference>
<feature type="domain" description="Thioredoxin" evidence="3">
    <location>
        <begin position="13"/>
        <end position="152"/>
    </location>
</feature>
<evidence type="ECO:0000313" key="5">
    <source>
        <dbReference type="Proteomes" id="UP000054729"/>
    </source>
</evidence>
<dbReference type="STRING" id="66969.Lwal_2222"/>
<name>A0A0W1A5A4_9GAMM</name>
<comment type="caution">
    <text evidence="4">The sequence shown here is derived from an EMBL/GenBank/DDBJ whole genome shotgun (WGS) entry which is preliminary data.</text>
</comment>
<dbReference type="InterPro" id="IPR013766">
    <property type="entry name" value="Thioredoxin_domain"/>
</dbReference>
<organism evidence="4 5">
    <name type="scientific">Legionella waltersii</name>
    <dbReference type="NCBI Taxonomy" id="66969"/>
    <lineage>
        <taxon>Bacteria</taxon>
        <taxon>Pseudomonadati</taxon>
        <taxon>Pseudomonadota</taxon>
        <taxon>Gammaproteobacteria</taxon>
        <taxon>Legionellales</taxon>
        <taxon>Legionellaceae</taxon>
        <taxon>Legionella</taxon>
    </lineage>
</organism>
<dbReference type="InterPro" id="IPR000866">
    <property type="entry name" value="AhpC/TSA"/>
</dbReference>
<evidence type="ECO:0000256" key="1">
    <source>
        <dbReference type="ARBA" id="ARBA00023284"/>
    </source>
</evidence>
<gene>
    <name evidence="4" type="primary">resA</name>
    <name evidence="4" type="ORF">Lwal_2222</name>
</gene>
<dbReference type="PROSITE" id="PS00194">
    <property type="entry name" value="THIOREDOXIN_1"/>
    <property type="match status" value="1"/>
</dbReference>
<reference evidence="4 5" key="1">
    <citation type="submission" date="2015-11" db="EMBL/GenBank/DDBJ databases">
        <title>Genomic analysis of 38 Legionella species identifies large and diverse effector repertoires.</title>
        <authorList>
            <person name="Burstein D."/>
            <person name="Amaro F."/>
            <person name="Zusman T."/>
            <person name="Lifshitz Z."/>
            <person name="Cohen O."/>
            <person name="Gilbert J.A."/>
            <person name="Pupko T."/>
            <person name="Shuman H.A."/>
            <person name="Segal G."/>
        </authorList>
    </citation>
    <scope>NUCLEOTIDE SEQUENCE [LARGE SCALE GENOMIC DNA]</scope>
    <source>
        <strain evidence="4 5">ATCC 51914</strain>
    </source>
</reference>
<feature type="chain" id="PRO_5006919423" evidence="2">
    <location>
        <begin position="23"/>
        <end position="152"/>
    </location>
</feature>
<evidence type="ECO:0000313" key="4">
    <source>
        <dbReference type="EMBL" id="KTD76500.1"/>
    </source>
</evidence>
<dbReference type="GO" id="GO:0015036">
    <property type="term" value="F:disulfide oxidoreductase activity"/>
    <property type="evidence" value="ECO:0007669"/>
    <property type="project" value="UniProtKB-ARBA"/>
</dbReference>
<dbReference type="EMBL" id="LNZB01000051">
    <property type="protein sequence ID" value="KTD76500.1"/>
    <property type="molecule type" value="Genomic_DNA"/>
</dbReference>
<keyword evidence="1" id="KW-0676">Redox-active center</keyword>
<dbReference type="Gene3D" id="3.40.30.10">
    <property type="entry name" value="Glutaredoxin"/>
    <property type="match status" value="1"/>
</dbReference>
<dbReference type="GO" id="GO:0016209">
    <property type="term" value="F:antioxidant activity"/>
    <property type="evidence" value="ECO:0007669"/>
    <property type="project" value="InterPro"/>
</dbReference>
<dbReference type="SUPFAM" id="SSF52833">
    <property type="entry name" value="Thioredoxin-like"/>
    <property type="match status" value="1"/>
</dbReference>
<sequence>MKTVKQLILCTMLLLITTLCQADVLLKDIEGQVTPFSTLKGKWVLINYWASWCETCVQEIPELNRFYHAHKKDPVALFAVNYDALSSVEQRALAEQLNIAYPNLLENPAKALNLGDITGVPVTFIFNPDGQLVKKLYGGQTVKSLDKIVSRK</sequence>
<evidence type="ECO:0000256" key="2">
    <source>
        <dbReference type="SAM" id="SignalP"/>
    </source>
</evidence>
<dbReference type="InterPro" id="IPR050553">
    <property type="entry name" value="Thioredoxin_ResA/DsbE_sf"/>
</dbReference>
<dbReference type="Proteomes" id="UP000054729">
    <property type="component" value="Unassembled WGS sequence"/>
</dbReference>
<accession>A0A0W1A5A4</accession>
<keyword evidence="2" id="KW-0732">Signal</keyword>
<dbReference type="AlphaFoldDB" id="A0A0W1A5A4"/>
<dbReference type="CDD" id="cd02966">
    <property type="entry name" value="TlpA_like_family"/>
    <property type="match status" value="1"/>
</dbReference>
<dbReference type="InterPro" id="IPR017937">
    <property type="entry name" value="Thioredoxin_CS"/>
</dbReference>
<protein>
    <submittedName>
        <fullName evidence="4">Thiol-disulfide oxidoreductase ResA</fullName>
    </submittedName>
</protein>
<dbReference type="InterPro" id="IPR036249">
    <property type="entry name" value="Thioredoxin-like_sf"/>
</dbReference>
<dbReference type="Pfam" id="PF00578">
    <property type="entry name" value="AhpC-TSA"/>
    <property type="match status" value="1"/>
</dbReference>
<dbReference type="PROSITE" id="PS51352">
    <property type="entry name" value="THIOREDOXIN_2"/>
    <property type="match status" value="1"/>
</dbReference>
<evidence type="ECO:0000259" key="3">
    <source>
        <dbReference type="PROSITE" id="PS51352"/>
    </source>
</evidence>
<dbReference type="PANTHER" id="PTHR42852">
    <property type="entry name" value="THIOL:DISULFIDE INTERCHANGE PROTEIN DSBE"/>
    <property type="match status" value="1"/>
</dbReference>
<feature type="signal peptide" evidence="2">
    <location>
        <begin position="1"/>
        <end position="22"/>
    </location>
</feature>
<dbReference type="OrthoDB" id="9796554at2"/>
<dbReference type="PATRIC" id="fig|66969.6.peg.2417"/>
<proteinExistence type="predicted"/>